<reference evidence="2" key="1">
    <citation type="submission" date="2022-03" db="EMBL/GenBank/DDBJ databases">
        <authorList>
            <person name="Martin H S."/>
        </authorList>
    </citation>
    <scope>NUCLEOTIDE SEQUENCE</scope>
</reference>
<feature type="compositionally biased region" description="Polar residues" evidence="1">
    <location>
        <begin position="47"/>
        <end position="64"/>
    </location>
</feature>
<evidence type="ECO:0000313" key="2">
    <source>
        <dbReference type="EMBL" id="CAH2045127.1"/>
    </source>
</evidence>
<dbReference type="EMBL" id="OW152828">
    <property type="protein sequence ID" value="CAH2045127.1"/>
    <property type="molecule type" value="Genomic_DNA"/>
</dbReference>
<accession>A0ABN8I2F2</accession>
<keyword evidence="3" id="KW-1185">Reference proteome</keyword>
<feature type="compositionally biased region" description="Polar residues" evidence="1">
    <location>
        <begin position="79"/>
        <end position="89"/>
    </location>
</feature>
<gene>
    <name evidence="2" type="ORF">IPOD504_LOCUS4948</name>
</gene>
<protein>
    <submittedName>
        <fullName evidence="2">Uncharacterized protein</fullName>
    </submittedName>
</protein>
<evidence type="ECO:0000256" key="1">
    <source>
        <dbReference type="SAM" id="MobiDB-lite"/>
    </source>
</evidence>
<name>A0ABN8I2F2_9NEOP</name>
<feature type="non-terminal residue" evidence="2">
    <location>
        <position position="89"/>
    </location>
</feature>
<evidence type="ECO:0000313" key="3">
    <source>
        <dbReference type="Proteomes" id="UP000837857"/>
    </source>
</evidence>
<sequence>MMDDLEADWAALIDMEDEVVKEIRALNAENCEEIAPDRARWRQLVSQAKTHFGSQSQRNVGNSYTRRRNYDACPKNRKPLQSQCVCDND</sequence>
<organism evidence="2 3">
    <name type="scientific">Iphiclides podalirius</name>
    <name type="common">scarce swallowtail</name>
    <dbReference type="NCBI Taxonomy" id="110791"/>
    <lineage>
        <taxon>Eukaryota</taxon>
        <taxon>Metazoa</taxon>
        <taxon>Ecdysozoa</taxon>
        <taxon>Arthropoda</taxon>
        <taxon>Hexapoda</taxon>
        <taxon>Insecta</taxon>
        <taxon>Pterygota</taxon>
        <taxon>Neoptera</taxon>
        <taxon>Endopterygota</taxon>
        <taxon>Lepidoptera</taxon>
        <taxon>Glossata</taxon>
        <taxon>Ditrysia</taxon>
        <taxon>Papilionoidea</taxon>
        <taxon>Papilionidae</taxon>
        <taxon>Papilioninae</taxon>
        <taxon>Iphiclides</taxon>
    </lineage>
</organism>
<feature type="region of interest" description="Disordered" evidence="1">
    <location>
        <begin position="47"/>
        <end position="89"/>
    </location>
</feature>
<proteinExistence type="predicted"/>
<dbReference type="Proteomes" id="UP000837857">
    <property type="component" value="Chromosome 16"/>
</dbReference>